<feature type="transmembrane region" description="Helical" evidence="2">
    <location>
        <begin position="139"/>
        <end position="159"/>
    </location>
</feature>
<protein>
    <recommendedName>
        <fullName evidence="3">CAAX prenyl protease 2/Lysostaphin resistance protein A-like domain-containing protein</fullName>
    </recommendedName>
</protein>
<dbReference type="RefSeq" id="WP_175580004.1">
    <property type="nucleotide sequence ID" value="NZ_BJCC01000008.1"/>
</dbReference>
<evidence type="ECO:0000313" key="4">
    <source>
        <dbReference type="EMBL" id="GCF93091.1"/>
    </source>
</evidence>
<evidence type="ECO:0000313" key="5">
    <source>
        <dbReference type="Proteomes" id="UP000290567"/>
    </source>
</evidence>
<feature type="transmembrane region" description="Helical" evidence="2">
    <location>
        <begin position="85"/>
        <end position="102"/>
    </location>
</feature>
<accession>A0A4P5PA43</accession>
<comment type="similarity">
    <text evidence="1">Belongs to the UPF0177 family.</text>
</comment>
<sequence length="218" mass="24151">MKSKKIVFGAVGLTFLYGLFFYICASFLWSKGWFISLNDITPQNVGFKFFMDAVVNLSFVFVILGLIWMNKKSLAIVGITNQSRLVTLLLLAVYVIMFLAHGDFTIKGIYLAYFYLVVVAFAEEFMFRGFLFTQIEQQSNFLTGIVISGLLFGAMHSIMPTIISNGSFADLIAKISNDLLGQGILGSALFAFAYKKSGTLFVPVLIHAILDYSGVVFG</sequence>
<evidence type="ECO:0000256" key="1">
    <source>
        <dbReference type="ARBA" id="ARBA00009067"/>
    </source>
</evidence>
<dbReference type="EMBL" id="BJCC01000008">
    <property type="protein sequence ID" value="GCF93091.1"/>
    <property type="molecule type" value="Genomic_DNA"/>
</dbReference>
<name>A0A4P5PA43_9ENTE</name>
<keyword evidence="5" id="KW-1185">Reference proteome</keyword>
<evidence type="ECO:0000256" key="2">
    <source>
        <dbReference type="SAM" id="Phobius"/>
    </source>
</evidence>
<feature type="transmembrane region" description="Helical" evidence="2">
    <location>
        <begin position="200"/>
        <end position="217"/>
    </location>
</feature>
<organism evidence="4 5">
    <name type="scientific">Enterococcus florum</name>
    <dbReference type="NCBI Taxonomy" id="2480627"/>
    <lineage>
        <taxon>Bacteria</taxon>
        <taxon>Bacillati</taxon>
        <taxon>Bacillota</taxon>
        <taxon>Bacilli</taxon>
        <taxon>Lactobacillales</taxon>
        <taxon>Enterococcaceae</taxon>
        <taxon>Enterococcus</taxon>
    </lineage>
</organism>
<feature type="domain" description="CAAX prenyl protease 2/Lysostaphin resistance protein A-like" evidence="3">
    <location>
        <begin position="109"/>
        <end position="212"/>
    </location>
</feature>
<dbReference type="GO" id="GO:0080120">
    <property type="term" value="P:CAAX-box protein maturation"/>
    <property type="evidence" value="ECO:0007669"/>
    <property type="project" value="UniProtKB-ARBA"/>
</dbReference>
<feature type="transmembrane region" description="Helical" evidence="2">
    <location>
        <begin position="49"/>
        <end position="69"/>
    </location>
</feature>
<dbReference type="InterPro" id="IPR003675">
    <property type="entry name" value="Rce1/LyrA-like_dom"/>
</dbReference>
<dbReference type="AlphaFoldDB" id="A0A4P5PA43"/>
<comment type="caution">
    <text evidence="4">The sequence shown here is derived from an EMBL/GenBank/DDBJ whole genome shotgun (WGS) entry which is preliminary data.</text>
</comment>
<proteinExistence type="inferred from homology"/>
<gene>
    <name evidence="4" type="ORF">NRIC_09820</name>
</gene>
<feature type="transmembrane region" description="Helical" evidence="2">
    <location>
        <begin position="7"/>
        <end position="29"/>
    </location>
</feature>
<keyword evidence="2" id="KW-1133">Transmembrane helix</keyword>
<feature type="transmembrane region" description="Helical" evidence="2">
    <location>
        <begin position="108"/>
        <end position="127"/>
    </location>
</feature>
<reference evidence="5" key="1">
    <citation type="submission" date="2019-02" db="EMBL/GenBank/DDBJ databases">
        <title>Draft genome sequence of Enterococcus sp. Gos25-1.</title>
        <authorList>
            <person name="Tanaka N."/>
            <person name="Shiwa Y."/>
            <person name="Fujita N."/>
        </authorList>
    </citation>
    <scope>NUCLEOTIDE SEQUENCE [LARGE SCALE GENOMIC DNA]</scope>
    <source>
        <strain evidence="5">Gos25-1</strain>
    </source>
</reference>
<keyword evidence="2" id="KW-0812">Transmembrane</keyword>
<dbReference type="Proteomes" id="UP000290567">
    <property type="component" value="Unassembled WGS sequence"/>
</dbReference>
<dbReference type="GO" id="GO:0004175">
    <property type="term" value="F:endopeptidase activity"/>
    <property type="evidence" value="ECO:0007669"/>
    <property type="project" value="UniProtKB-ARBA"/>
</dbReference>
<evidence type="ECO:0000259" key="3">
    <source>
        <dbReference type="Pfam" id="PF02517"/>
    </source>
</evidence>
<dbReference type="Pfam" id="PF02517">
    <property type="entry name" value="Rce1-like"/>
    <property type="match status" value="1"/>
</dbReference>
<keyword evidence="2" id="KW-0472">Membrane</keyword>